<feature type="region of interest" description="Disordered" evidence="10">
    <location>
        <begin position="263"/>
        <end position="307"/>
    </location>
</feature>
<dbReference type="PROSITE" id="PS50157">
    <property type="entry name" value="ZINC_FINGER_C2H2_2"/>
    <property type="match status" value="9"/>
</dbReference>
<feature type="domain" description="C2H2-type" evidence="11">
    <location>
        <begin position="2740"/>
        <end position="2768"/>
    </location>
</feature>
<keyword evidence="7" id="KW-0804">Transcription</keyword>
<evidence type="ECO:0000256" key="4">
    <source>
        <dbReference type="ARBA" id="ARBA00022771"/>
    </source>
</evidence>
<comment type="caution">
    <text evidence="12">The sequence shown here is derived from an EMBL/GenBank/DDBJ whole genome shotgun (WGS) entry which is preliminary data.</text>
</comment>
<keyword evidence="4 9" id="KW-0863">Zinc-finger</keyword>
<accession>A0ABQ8T398</accession>
<feature type="compositionally biased region" description="Polar residues" evidence="10">
    <location>
        <begin position="268"/>
        <end position="279"/>
    </location>
</feature>
<feature type="compositionally biased region" description="Low complexity" evidence="10">
    <location>
        <begin position="1014"/>
        <end position="1024"/>
    </location>
</feature>
<feature type="region of interest" description="Disordered" evidence="10">
    <location>
        <begin position="2687"/>
        <end position="2735"/>
    </location>
</feature>
<comment type="subcellular location">
    <subcellularLocation>
        <location evidence="1">Nucleus</location>
    </subcellularLocation>
</comment>
<dbReference type="InterPro" id="IPR003604">
    <property type="entry name" value="Matrin/U1-like-C_Znf_C2H2"/>
</dbReference>
<feature type="domain" description="C2H2-type" evidence="11">
    <location>
        <begin position="235"/>
        <end position="264"/>
    </location>
</feature>
<feature type="compositionally biased region" description="Low complexity" evidence="10">
    <location>
        <begin position="475"/>
        <end position="486"/>
    </location>
</feature>
<feature type="domain" description="C2H2-type" evidence="11">
    <location>
        <begin position="207"/>
        <end position="234"/>
    </location>
</feature>
<feature type="domain" description="C2H2-type" evidence="11">
    <location>
        <begin position="1715"/>
        <end position="1739"/>
    </location>
</feature>
<feature type="region of interest" description="Disordered" evidence="10">
    <location>
        <begin position="1419"/>
        <end position="1471"/>
    </location>
</feature>
<feature type="domain" description="C2H2-type" evidence="11">
    <location>
        <begin position="731"/>
        <end position="762"/>
    </location>
</feature>
<feature type="region of interest" description="Disordered" evidence="10">
    <location>
        <begin position="538"/>
        <end position="596"/>
    </location>
</feature>
<keyword evidence="5" id="KW-0862">Zinc</keyword>
<keyword evidence="2" id="KW-0479">Metal-binding</keyword>
<feature type="region of interest" description="Disordered" evidence="10">
    <location>
        <begin position="816"/>
        <end position="941"/>
    </location>
</feature>
<dbReference type="SMART" id="SM00355">
    <property type="entry name" value="ZnF_C2H2"/>
    <property type="match status" value="9"/>
</dbReference>
<dbReference type="Pfam" id="PF00096">
    <property type="entry name" value="zf-C2H2"/>
    <property type="match status" value="3"/>
</dbReference>
<feature type="compositionally biased region" description="Basic and acidic residues" evidence="10">
    <location>
        <begin position="1617"/>
        <end position="1648"/>
    </location>
</feature>
<feature type="compositionally biased region" description="Polar residues" evidence="10">
    <location>
        <begin position="2268"/>
        <end position="2278"/>
    </location>
</feature>
<feature type="region of interest" description="Disordered" evidence="10">
    <location>
        <begin position="1974"/>
        <end position="2022"/>
    </location>
</feature>
<evidence type="ECO:0000313" key="12">
    <source>
        <dbReference type="EMBL" id="KAJ4440461.1"/>
    </source>
</evidence>
<sequence>MLPRAELYDCQQNPNGTSAEFCSQSKEDPGGGSSGGGYSGVGGGDGVQTDDGYSSSNTSKSTDTTSSSCDLNNSKYLHKKFKKMATASLPSEALAAPPLEVTAEETLVNGIAFGSVTTVESNTTGSKVSDASSKAMKIASVTEGLKNKVGIESASSPVATSRGASPSVMTSSPVPPAPLPPPVSSSSSSLSSSSSSSLSSVPQQGRYVCPYCKLACAKPSVLQKHIRAHTNERPYPCQPCGFAFKTKSNLYKHCRSRAHALKMEEEGSNSGTKFNLPSAESSDVEDDEDENYSNSTPPPTSLAPTTTITTVHGNNCSVSSNYTTSSTTLNTTATSTTTSAMSSLPVTNEANNNQDKPRQIYKPKFHKAALYQEEGQQLAADTAVTAKSKLTVNPTTSAQSLDLYLKTSLPSSQMNPTSSLISTSKNPSSPSPEYLQRHISKIISDNQAIVETVDPHWSKKFLQRQTSKEQLREGSPASPLSPLSSPGIDVTSQWPKKLLQRQMSLNDPGGFETERAKLSGQQSAHSKLALALLGSNRHESASLSPRPSESPLSVVSTTPEPSLSYQQPLNLSTSHHASNKMSIEEPSSNHPRKRCHSDSFAISGPGRSHFLSATTVLKDHNILTTTNNATNYHRGQTNSKLARLDGTGTTVAFIEGLSPGSKNHTNEKLLYHPQNPEGSIIKDLLLKARAAVSAGIPPSAGIYPTSMTEIVTLDSLPSGNISYLSGEEDIYICPLCKIPFRNAQNLEIHQRHYCKGEISSKPMSISSPQHSPNTTMKYGPISSHALELHPQMAANAEDIMGVAGHTVKTASMQGLHTLNIPKGPSKVGKQEYKPSPLTPPSRESGKTPTLVVPPFPSPGPLLGNTPLVDSYHQLSLQQQKKREDTDNEEILEEVHRRGPVLKKRRLDSELSRDTSSTTSSPDIRPLSTTPLSGIMSPSTTTLRSLEELSKCPMRPNSLQMFGGEVQILDGAGETKTMRIEPSSRGGKSPGAPGGAADLILSLPNHLHPGGVLISSGNSKGGASESEGEGVPGNVSPHIVVTIARSGLHSGGTIVQVPQKSSTPSGTVASGLVKPPRTSGGSINPMNAPSPKNVTSPLPKQQQKNISGGGMILNSASPSTSPYCTATLLTSNTNTITNTFPDTSKLLVPIVPNIATPNLAVPGIPAPNLSHHLPFIPFHSYLSDGTLLNPLTSITAYNPLTLPPHSSILHQSPHVLQTLSMPQPQTKDKKSPGTVSSSPIPRDNNVPPPPYSGGVVTILHGVPSPVGIRKEPSPKPLDLASPSREPQHSFKIADHSKTPQQSAPLVPKSLKSSGAISTISNITAIGSVTAVPSSHYQKDDLSRMVNSKASTNTLLKIPKTPHLIPSIKVDTPIPVSDHNTDNTAPIVEDATQHTPNVVHHSVRKISKGSRPDMLAVQVPKEILNEKDDKLNKESEEGRAKKTEKTNENEEPKTKGNNNGNRPKFLRPTTLPLKPGTFIPKKHHGTGLTPTGTVLSLISPETPRPRKSYGQLYLNGHAYTYLGLKCSTRTFYCTLNRPQPMYVPQSPEHAKLSMYSNWKICLEADPNPFGLDPGQAMAFYDSRHRPTTYTVAKPTEHKPMILTHSSYWLEKSQSQQCEKLKTAEKKNDANAVAEKSHTDTGKDTGTKTEGSENPVVTGEPPPRRVKIFDGGFESNEDYIYVRGRGRGRYVCEECGIRCKKPSMLKKHIRTHTDVRPFTCKHCNFSFKTKGNLTKHMKSKAHYKKCMELGIVPVPTVVDDSYIDEECLARQQALRASRHGEGETDSDENEEEEEDEEDEEEDEEEEQNPADGDETNVNKGKLEREAACSLLSLSESTRVNTSSSQYISAGLIPLSSHCGRPTTYPYSLTLPIPGPNCHGSSFNTPQTPTLTAVSAQTEREKVSKNTGLALELRSNGEGKLKDEEGRVSSTIRRRGNAAALVLIPPQQGDANRYYFPSCRTPTIPTNLPMASFTRNSAADKCSLDGGSDSDYDRENSSTAYSDDEDSERSDNSVRDKKPQERNSNEIISCEVHATSSMQPMDLSNKTQTTTVVRKTSTTLLPYLPPLTTNGARTPTTPISEILTPVSEPATLLASLCSSVERFPVSTTMLVQKAPDPAETTMLQAYLTERALQDVRIKQHQFHHNHHGYVTVTTTAASTTSTSVSMTMQEMAVVTRSLSVQKPSVDNENISKEDPHVSLKISQATIDSPSSSHGQVLNMRIKDVELSSGLEKPSVQEPPESSSKSQPQSSECENEKSIVASEKSKLKESTVLKIQTSSSGENITSTKMNLVPMSSNNIVRNVVVGGIGFSGHQPSSPPSSTSGTGINKSSSPTKPKAEFLPPSSGPSPSYVSMTEDGRSICVICNKIFSKPSQLRLHVNIHYFERPFRCESCAVSFRTKGHLQKHERSVSHQNKVSMNSTFGTPTTTNPRPFKCDDCKIAFRIHGHLAKHLRSKMHIMKLECVGKLPFGTYAEMEREGISLNEIDTTDCDNSLESLQVLAQKLYEKDPSKLGQWDGERGEILPSHPLPQMSGGETSSDEGEPLLGCQSPPGVIHNNATGVQENVAGTSIPELGPNQDALLLRSSTTDAGFSKQNYEYEKKEDIGTHGGDSDCRSDMLQRKEDIVNQNTTKFFISTENTESPVHGNREFITSKRYTANYQLDSGDTKSLEWNNGMNKMQQESVVGTSEAQLVRTQSSQLKSHQMPRQRGSSVSKERGSMRISQSEEVDYEDASDGDNDGGPNSMFSCSICRQTFPNLGALQVHSFVEHDSSMDMTEDAPCSTSTSTTTSDNIVLLTSKVPTLHNQKLNMPLLVSSGEVSKGSTVSYLSQYRKRPSMTDNGKEISDGNILELFSKRPNLDNQDFKVSSATIMPIGENYDSMSVEELSATRQQKLNIQSSSQKEKRVVESVAMVCGGDSGTRLMDTYEATSEKGLGRMESATKINQSNEKIEVEDSKSGKDSGIDLKQRTIEKLVGEDMQNLRVSVEQVTDACVTKSESIIQCRRLEANANRTDIKVQSSDEYRQHNIDESAKSDQTLARQFCERVNTCESVDSRQLPINEQHKGDNNAPDGQQTKLNCDLCGKVQSSRESLKKVCYSYYYS</sequence>
<feature type="domain" description="C2H2-type" evidence="11">
    <location>
        <begin position="2355"/>
        <end position="2382"/>
    </location>
</feature>
<feature type="compositionally biased region" description="Low complexity" evidence="10">
    <location>
        <begin position="2227"/>
        <end position="2247"/>
    </location>
</feature>
<evidence type="ECO:0000256" key="10">
    <source>
        <dbReference type="SAM" id="MobiDB-lite"/>
    </source>
</evidence>
<dbReference type="InterPro" id="IPR036236">
    <property type="entry name" value="Znf_C2H2_sf"/>
</dbReference>
<protein>
    <recommendedName>
        <fullName evidence="11">C2H2-type domain-containing protein</fullName>
    </recommendedName>
</protein>
<feature type="compositionally biased region" description="Pro residues" evidence="10">
    <location>
        <begin position="173"/>
        <end position="183"/>
    </location>
</feature>
<feature type="compositionally biased region" description="Low complexity" evidence="10">
    <location>
        <begin position="541"/>
        <end position="556"/>
    </location>
</feature>
<reference evidence="12 13" key="1">
    <citation type="journal article" date="2022" name="Allergy">
        <title>Genome assembly and annotation of Periplaneta americana reveal a comprehensive cockroach allergen profile.</title>
        <authorList>
            <person name="Wang L."/>
            <person name="Xiong Q."/>
            <person name="Saelim N."/>
            <person name="Wang L."/>
            <person name="Nong W."/>
            <person name="Wan A.T."/>
            <person name="Shi M."/>
            <person name="Liu X."/>
            <person name="Cao Q."/>
            <person name="Hui J.H.L."/>
            <person name="Sookrung N."/>
            <person name="Leung T.F."/>
            <person name="Tungtrongchitr A."/>
            <person name="Tsui S.K.W."/>
        </authorList>
    </citation>
    <scope>NUCLEOTIDE SEQUENCE [LARGE SCALE GENOMIC DNA]</scope>
    <source>
        <strain evidence="12">PWHHKU_190912</strain>
    </source>
</reference>
<feature type="compositionally biased region" description="Polar residues" evidence="10">
    <location>
        <begin position="2406"/>
        <end position="2420"/>
    </location>
</feature>
<feature type="region of interest" description="Disordered" evidence="10">
    <location>
        <begin position="156"/>
        <end position="202"/>
    </location>
</feature>
<feature type="domain" description="C2H2-type" evidence="11">
    <location>
        <begin position="1687"/>
        <end position="1714"/>
    </location>
</feature>
<feature type="region of interest" description="Disordered" evidence="10">
    <location>
        <begin position="411"/>
        <end position="433"/>
    </location>
</feature>
<feature type="domain" description="C2H2-type" evidence="11">
    <location>
        <begin position="2428"/>
        <end position="2457"/>
    </location>
</feature>
<evidence type="ECO:0000259" key="11">
    <source>
        <dbReference type="PROSITE" id="PS50157"/>
    </source>
</evidence>
<feature type="compositionally biased region" description="Polar residues" evidence="10">
    <location>
        <begin position="2687"/>
        <end position="2696"/>
    </location>
</feature>
<evidence type="ECO:0000256" key="2">
    <source>
        <dbReference type="ARBA" id="ARBA00022723"/>
    </source>
</evidence>
<feature type="compositionally biased region" description="Polar residues" evidence="10">
    <location>
        <begin position="557"/>
        <end position="589"/>
    </location>
</feature>
<dbReference type="EMBL" id="JAJSOF020000017">
    <property type="protein sequence ID" value="KAJ4440461.1"/>
    <property type="molecule type" value="Genomic_DNA"/>
</dbReference>
<feature type="region of interest" description="Disordered" evidence="10">
    <location>
        <begin position="1056"/>
        <end position="1102"/>
    </location>
</feature>
<feature type="region of interest" description="Disordered" evidence="10">
    <location>
        <begin position="1013"/>
        <end position="1034"/>
    </location>
</feature>
<dbReference type="SUPFAM" id="SSF57667">
    <property type="entry name" value="beta-beta-alpha zinc fingers"/>
    <property type="match status" value="5"/>
</dbReference>
<feature type="region of interest" description="Disordered" evidence="10">
    <location>
        <begin position="1"/>
        <end position="72"/>
    </location>
</feature>
<dbReference type="InterPro" id="IPR013087">
    <property type="entry name" value="Znf_C2H2_type"/>
</dbReference>
<feature type="region of interest" description="Disordered" evidence="10">
    <location>
        <begin position="1617"/>
        <end position="1660"/>
    </location>
</feature>
<feature type="compositionally biased region" description="Acidic residues" evidence="10">
    <location>
        <begin position="282"/>
        <end position="291"/>
    </location>
</feature>
<feature type="compositionally biased region" description="Basic and acidic residues" evidence="10">
    <location>
        <begin position="2506"/>
        <end position="2516"/>
    </location>
</feature>
<organism evidence="12 13">
    <name type="scientific">Periplaneta americana</name>
    <name type="common">American cockroach</name>
    <name type="synonym">Blatta americana</name>
    <dbReference type="NCBI Taxonomy" id="6978"/>
    <lineage>
        <taxon>Eukaryota</taxon>
        <taxon>Metazoa</taxon>
        <taxon>Ecdysozoa</taxon>
        <taxon>Arthropoda</taxon>
        <taxon>Hexapoda</taxon>
        <taxon>Insecta</taxon>
        <taxon>Pterygota</taxon>
        <taxon>Neoptera</taxon>
        <taxon>Polyneoptera</taxon>
        <taxon>Dictyoptera</taxon>
        <taxon>Blattodea</taxon>
        <taxon>Blattoidea</taxon>
        <taxon>Blattidae</taxon>
        <taxon>Blattinae</taxon>
        <taxon>Periplaneta</taxon>
    </lineage>
</organism>
<feature type="compositionally biased region" description="Low complexity" evidence="10">
    <location>
        <begin position="184"/>
        <end position="202"/>
    </location>
</feature>
<name>A0ABQ8T398_PERAM</name>
<dbReference type="PROSITE" id="PS00028">
    <property type="entry name" value="ZINC_FINGER_C2H2_1"/>
    <property type="match status" value="8"/>
</dbReference>
<feature type="compositionally biased region" description="Polar residues" evidence="10">
    <location>
        <begin position="926"/>
        <end position="941"/>
    </location>
</feature>
<keyword evidence="3" id="KW-0677">Repeat</keyword>
<feature type="region of interest" description="Disordered" evidence="10">
    <location>
        <begin position="2401"/>
        <end position="2420"/>
    </location>
</feature>
<evidence type="ECO:0000256" key="6">
    <source>
        <dbReference type="ARBA" id="ARBA00023015"/>
    </source>
</evidence>
<evidence type="ECO:0000256" key="3">
    <source>
        <dbReference type="ARBA" id="ARBA00022737"/>
    </source>
</evidence>
<dbReference type="InterPro" id="IPR051969">
    <property type="entry name" value="Zinc-finger_DNA-bd_regulators"/>
</dbReference>
<feature type="region of interest" description="Disordered" evidence="10">
    <location>
        <begin position="2506"/>
        <end position="2540"/>
    </location>
</feature>
<evidence type="ECO:0000256" key="5">
    <source>
        <dbReference type="ARBA" id="ARBA00022833"/>
    </source>
</evidence>
<feature type="compositionally biased region" description="Polar residues" evidence="10">
    <location>
        <begin position="1078"/>
        <end position="1102"/>
    </location>
</feature>
<feature type="compositionally biased region" description="Gly residues" evidence="10">
    <location>
        <begin position="30"/>
        <end position="46"/>
    </location>
</feature>
<feature type="domain" description="C2H2-type" evidence="11">
    <location>
        <begin position="2383"/>
        <end position="2412"/>
    </location>
</feature>
<feature type="compositionally biased region" description="Basic and acidic residues" evidence="10">
    <location>
        <begin position="1421"/>
        <end position="1452"/>
    </location>
</feature>
<dbReference type="PANTHER" id="PTHR45944">
    <property type="entry name" value="SCHNURRI, ISOFORM F"/>
    <property type="match status" value="1"/>
</dbReference>
<dbReference type="Proteomes" id="UP001148838">
    <property type="component" value="Unassembled WGS sequence"/>
</dbReference>
<gene>
    <name evidence="12" type="ORF">ANN_08602</name>
</gene>
<evidence type="ECO:0000256" key="7">
    <source>
        <dbReference type="ARBA" id="ARBA00023163"/>
    </source>
</evidence>
<feature type="region of interest" description="Disordered" evidence="10">
    <location>
        <begin position="1221"/>
        <end position="1308"/>
    </location>
</feature>
<feature type="compositionally biased region" description="Polar residues" evidence="10">
    <location>
        <begin position="1056"/>
        <end position="1067"/>
    </location>
</feature>
<feature type="region of interest" description="Disordered" evidence="10">
    <location>
        <begin position="463"/>
        <end position="489"/>
    </location>
</feature>
<dbReference type="SMART" id="SM00451">
    <property type="entry name" value="ZnF_U1"/>
    <property type="match status" value="3"/>
</dbReference>
<feature type="compositionally biased region" description="Polar residues" evidence="10">
    <location>
        <begin position="10"/>
        <end position="24"/>
    </location>
</feature>
<feature type="compositionally biased region" description="Acidic residues" evidence="10">
    <location>
        <begin position="2720"/>
        <end position="2732"/>
    </location>
</feature>
<feature type="region of interest" description="Disordered" evidence="10">
    <location>
        <begin position="2305"/>
        <end position="2347"/>
    </location>
</feature>
<keyword evidence="6" id="KW-0805">Transcription regulation</keyword>
<keyword evidence="8" id="KW-0539">Nucleus</keyword>
<feature type="compositionally biased region" description="Acidic residues" evidence="10">
    <location>
        <begin position="1780"/>
        <end position="1811"/>
    </location>
</feature>
<feature type="region of interest" description="Disordered" evidence="10">
    <location>
        <begin position="1771"/>
        <end position="1817"/>
    </location>
</feature>
<feature type="compositionally biased region" description="Basic and acidic residues" evidence="10">
    <location>
        <begin position="1284"/>
        <end position="1296"/>
    </location>
</feature>
<evidence type="ECO:0000256" key="8">
    <source>
        <dbReference type="ARBA" id="ARBA00023242"/>
    </source>
</evidence>
<evidence type="ECO:0000256" key="9">
    <source>
        <dbReference type="PROSITE-ProRule" id="PRU00042"/>
    </source>
</evidence>
<feature type="compositionally biased region" description="Basic and acidic residues" evidence="10">
    <location>
        <begin position="2005"/>
        <end position="2020"/>
    </location>
</feature>
<feature type="region of interest" description="Disordered" evidence="10">
    <location>
        <begin position="2225"/>
        <end position="2278"/>
    </location>
</feature>
<dbReference type="Gene3D" id="3.30.160.60">
    <property type="entry name" value="Classic Zinc Finger"/>
    <property type="match status" value="6"/>
</dbReference>
<feature type="compositionally biased region" description="Polar residues" evidence="10">
    <location>
        <begin position="411"/>
        <end position="428"/>
    </location>
</feature>
<proteinExistence type="predicted"/>
<evidence type="ECO:0000256" key="1">
    <source>
        <dbReference type="ARBA" id="ARBA00004123"/>
    </source>
</evidence>
<dbReference type="PANTHER" id="PTHR45944:SF2">
    <property type="entry name" value="SCHNURRI, ISOFORM F"/>
    <property type="match status" value="1"/>
</dbReference>
<evidence type="ECO:0000313" key="13">
    <source>
        <dbReference type="Proteomes" id="UP001148838"/>
    </source>
</evidence>
<keyword evidence="13" id="KW-1185">Reference proteome</keyword>
<feature type="compositionally biased region" description="Low complexity" evidence="10">
    <location>
        <begin position="47"/>
        <end position="72"/>
    </location>
</feature>